<protein>
    <submittedName>
        <fullName evidence="1">Ig-like domain-containing protein</fullName>
    </submittedName>
</protein>
<dbReference type="AlphaFoldDB" id="A0A850R2A5"/>
<sequence length="727" mass="80012">MGCNGSSSSSGDIEPSPSIKEISINAQSSLSFGQTKSTEIVDLRQRVNSENNQPLIIDSVDSLDDNCEIISVDSLTFQVRTYDSSVCRFKYSVKPASSDFSGEASDISQLVVNDDSGYNKYLPPVSKVTKPLGKVTLDDASLLIEEGYEIVTDSLELIGDTESGDVGSLSNISKKGFTYTAPDTQGVVRIFYTEKNVDTNDVKTGVVYIAIGQNENTSPIASDQYLGVLATINGSKNIDIASYIDDQDGDELQLVYASSFLGSVNINSNHSFMYDPVSTGDEIITYIVSDHNGGYGIGTLKINVLSYENIIDENQKLEFVAPYTFNDKSLFDAFSDSMSEYGATGVAGNYPIFTKDLAEAYCLTKGSRLPSVQELKSMKSKVLSDSPIFETKYKWHSGIPYLTKSDEAFSLADGKSTISDIGLFSCIKSILPPEWHFYTDMAKGVFNKKISIPIVSDIEGIIKQYPIYDYDLSYKIVELTKNGSVIENPDDFIDITIEQNKVLAKPKKGFDIDGASMKLEISDSSFSDTTLVIYGLTSCYPGIGAEKAALLGCIRSVNGINNEKFTLAIPDVIMEQLGASRDELADFKRIGTANATWHALEWHESSLEHREKRNKLMERVCSGLNSLKFDGRTNWSSHADNIPQEAYSRYFKLSDEDGADAKAWVKLLKMADNPYGGGNLSRYGQGYAPSYDQHYYVNQYAEGYYFSVEVQGTGGNINTFMSCWSPN</sequence>
<comment type="caution">
    <text evidence="1">The sequence shown here is derived from an EMBL/GenBank/DDBJ whole genome shotgun (WGS) entry which is preliminary data.</text>
</comment>
<organism evidence="1 2">
    <name type="scientific">Photobacterium damselae subsp. damselae</name>
    <name type="common">Listonella damsela</name>
    <dbReference type="NCBI Taxonomy" id="85581"/>
    <lineage>
        <taxon>Bacteria</taxon>
        <taxon>Pseudomonadati</taxon>
        <taxon>Pseudomonadota</taxon>
        <taxon>Gammaproteobacteria</taxon>
        <taxon>Vibrionales</taxon>
        <taxon>Vibrionaceae</taxon>
        <taxon>Photobacterium</taxon>
    </lineage>
</organism>
<dbReference type="Pfam" id="PF17963">
    <property type="entry name" value="Big_9"/>
    <property type="match status" value="1"/>
</dbReference>
<gene>
    <name evidence="1" type="ORF">HWA77_20345</name>
</gene>
<dbReference type="Proteomes" id="UP000533429">
    <property type="component" value="Unassembled WGS sequence"/>
</dbReference>
<dbReference type="EMBL" id="JABXOR010001305">
    <property type="protein sequence ID" value="NVP02565.1"/>
    <property type="molecule type" value="Genomic_DNA"/>
</dbReference>
<evidence type="ECO:0000313" key="1">
    <source>
        <dbReference type="EMBL" id="NVP02565.1"/>
    </source>
</evidence>
<evidence type="ECO:0000313" key="2">
    <source>
        <dbReference type="Proteomes" id="UP000533429"/>
    </source>
</evidence>
<name>A0A850R2A5_PHODD</name>
<accession>A0A850R2A5</accession>
<reference evidence="1 2" key="1">
    <citation type="submission" date="2020-06" db="EMBL/GenBank/DDBJ databases">
        <title>Photobacterium damselae subsp. damselae comparative genomics.</title>
        <authorList>
            <person name="Osorio C.R."/>
        </authorList>
    </citation>
    <scope>NUCLEOTIDE SEQUENCE [LARGE SCALE GENOMIC DNA]</scope>
    <source>
        <strain evidence="1 2">TW250/03</strain>
    </source>
</reference>
<proteinExistence type="predicted"/>